<protein>
    <submittedName>
        <fullName evidence="2">Uncharacterized protein</fullName>
    </submittedName>
</protein>
<evidence type="ECO:0000256" key="1">
    <source>
        <dbReference type="SAM" id="MobiDB-lite"/>
    </source>
</evidence>
<dbReference type="KEGG" id="aey:CDG81_03080"/>
<gene>
    <name evidence="2" type="ORF">CDG81_03080</name>
    <name evidence="3" type="ORF">IL38_17895</name>
</gene>
<reference evidence="2 5" key="2">
    <citation type="submission" date="2017-08" db="EMBL/GenBank/DDBJ databases">
        <title>The complete genome sequence of moderately halophilic actinomycete Actinopolyspora erythraea YIM 90600, the producer of novel erythromycin, novel actinopolysporins A-C and tubercidin.</title>
        <authorList>
            <person name="Yin M."/>
            <person name="Tang S."/>
        </authorList>
    </citation>
    <scope>NUCLEOTIDE SEQUENCE [LARGE SCALE GENOMIC DNA]</scope>
    <source>
        <strain evidence="2 5">YIM 90600</strain>
    </source>
</reference>
<dbReference type="HOGENOM" id="CLU_2299632_0_0_11"/>
<feature type="region of interest" description="Disordered" evidence="1">
    <location>
        <begin position="79"/>
        <end position="100"/>
    </location>
</feature>
<evidence type="ECO:0000313" key="5">
    <source>
        <dbReference type="Proteomes" id="UP000215043"/>
    </source>
</evidence>
<accession>A0A099D303</accession>
<evidence type="ECO:0000313" key="2">
    <source>
        <dbReference type="EMBL" id="ASU77456.1"/>
    </source>
</evidence>
<dbReference type="EMBL" id="CP022752">
    <property type="protein sequence ID" value="ASU77456.1"/>
    <property type="molecule type" value="Genomic_DNA"/>
</dbReference>
<dbReference type="EMBL" id="JPMV01000033">
    <property type="protein sequence ID" value="KGI80331.1"/>
    <property type="molecule type" value="Genomic_DNA"/>
</dbReference>
<dbReference type="Proteomes" id="UP000215043">
    <property type="component" value="Chromosome"/>
</dbReference>
<organism evidence="2 5">
    <name type="scientific">Actinopolyspora erythraea</name>
    <dbReference type="NCBI Taxonomy" id="414996"/>
    <lineage>
        <taxon>Bacteria</taxon>
        <taxon>Bacillati</taxon>
        <taxon>Actinomycetota</taxon>
        <taxon>Actinomycetes</taxon>
        <taxon>Actinopolysporales</taxon>
        <taxon>Actinopolysporaceae</taxon>
        <taxon>Actinopolyspora</taxon>
    </lineage>
</organism>
<evidence type="ECO:0000313" key="4">
    <source>
        <dbReference type="Proteomes" id="UP000029737"/>
    </source>
</evidence>
<dbReference type="AlphaFoldDB" id="A0A099D303"/>
<reference evidence="3 4" key="1">
    <citation type="journal article" date="2014" name="PLoS ONE">
        <title>Identification and Characterization of a New Erythromycin Biosynthetic Gene Cluster in Actinopolyspora erythraea YIM90600, a Novel Erythronolide-Producing Halophilic Actinomycete Isolated from Salt Field.</title>
        <authorList>
            <person name="Chen D."/>
            <person name="Feng J."/>
            <person name="Huang L."/>
            <person name="Zhang Q."/>
            <person name="Wu J."/>
            <person name="Zhu X."/>
            <person name="Duan Y."/>
            <person name="Xu Z."/>
        </authorList>
    </citation>
    <scope>NUCLEOTIDE SEQUENCE [LARGE SCALE GENOMIC DNA]</scope>
    <source>
        <strain evidence="3 4">YIM90600</strain>
    </source>
</reference>
<dbReference type="Proteomes" id="UP000029737">
    <property type="component" value="Unassembled WGS sequence"/>
</dbReference>
<proteinExistence type="predicted"/>
<keyword evidence="4" id="KW-1185">Reference proteome</keyword>
<dbReference type="OrthoDB" id="5189743at2"/>
<evidence type="ECO:0000313" key="3">
    <source>
        <dbReference type="EMBL" id="KGI80331.1"/>
    </source>
</evidence>
<dbReference type="RefSeq" id="WP_043575852.1">
    <property type="nucleotide sequence ID" value="NZ_CP022752.1"/>
</dbReference>
<sequence length="100" mass="11845">MFRMNSGPLAVERDLDDIREALRLYGEPHELVQFDLEREYGFTEEQFTEWWATATSAANPPTEHDREMMRRLFEEGDQTGFSERIDDLSDPTTPPIWLRH</sequence>
<name>A0A099D303_9ACTN</name>